<keyword evidence="3" id="KW-0731">Sigma factor</keyword>
<name>A0A917X6Q3_9ACTN</name>
<comment type="caution">
    <text evidence="8">The sequence shown here is derived from an EMBL/GenBank/DDBJ whole genome shotgun (WGS) entry which is preliminary data.</text>
</comment>
<dbReference type="InterPro" id="IPR013324">
    <property type="entry name" value="RNA_pol_sigma_r3/r4-like"/>
</dbReference>
<gene>
    <name evidence="8" type="primary">rpoE</name>
    <name evidence="8" type="ORF">GCM10007977_092920</name>
</gene>
<keyword evidence="8" id="KW-0240">DNA-directed RNA polymerase</keyword>
<reference evidence="8" key="2">
    <citation type="submission" date="2020-09" db="EMBL/GenBank/DDBJ databases">
        <authorList>
            <person name="Sun Q."/>
            <person name="Ohkuma M."/>
        </authorList>
    </citation>
    <scope>NUCLEOTIDE SEQUENCE</scope>
    <source>
        <strain evidence="8">JCM 19831</strain>
    </source>
</reference>
<dbReference type="InterPro" id="IPR013249">
    <property type="entry name" value="RNA_pol_sigma70_r4_t2"/>
</dbReference>
<dbReference type="SUPFAM" id="SSF88946">
    <property type="entry name" value="Sigma2 domain of RNA polymerase sigma factors"/>
    <property type="match status" value="1"/>
</dbReference>
<organism evidence="8 9">
    <name type="scientific">Dactylosporangium sucinum</name>
    <dbReference type="NCBI Taxonomy" id="1424081"/>
    <lineage>
        <taxon>Bacteria</taxon>
        <taxon>Bacillati</taxon>
        <taxon>Actinomycetota</taxon>
        <taxon>Actinomycetes</taxon>
        <taxon>Micromonosporales</taxon>
        <taxon>Micromonosporaceae</taxon>
        <taxon>Dactylosporangium</taxon>
    </lineage>
</organism>
<dbReference type="PANTHER" id="PTHR43133">
    <property type="entry name" value="RNA POLYMERASE ECF-TYPE SIGMA FACTO"/>
    <property type="match status" value="1"/>
</dbReference>
<evidence type="ECO:0000256" key="5">
    <source>
        <dbReference type="ARBA" id="ARBA00023163"/>
    </source>
</evidence>
<dbReference type="NCBIfam" id="TIGR02937">
    <property type="entry name" value="sigma70-ECF"/>
    <property type="match status" value="1"/>
</dbReference>
<dbReference type="InterPro" id="IPR014325">
    <property type="entry name" value="RNA_pol_sigma-E_actinobac"/>
</dbReference>
<evidence type="ECO:0000256" key="2">
    <source>
        <dbReference type="ARBA" id="ARBA00023015"/>
    </source>
</evidence>
<evidence type="ECO:0000256" key="1">
    <source>
        <dbReference type="ARBA" id="ARBA00010641"/>
    </source>
</evidence>
<dbReference type="EMBL" id="BMPI01000074">
    <property type="protein sequence ID" value="GGM76852.1"/>
    <property type="molecule type" value="Genomic_DNA"/>
</dbReference>
<dbReference type="InterPro" id="IPR039425">
    <property type="entry name" value="RNA_pol_sigma-70-like"/>
</dbReference>
<dbReference type="InterPro" id="IPR007627">
    <property type="entry name" value="RNA_pol_sigma70_r2"/>
</dbReference>
<evidence type="ECO:0000256" key="3">
    <source>
        <dbReference type="ARBA" id="ARBA00023082"/>
    </source>
</evidence>
<dbReference type="PANTHER" id="PTHR43133:SF50">
    <property type="entry name" value="ECF RNA POLYMERASE SIGMA FACTOR SIGM"/>
    <property type="match status" value="1"/>
</dbReference>
<dbReference type="RefSeq" id="WP_229836905.1">
    <property type="nucleotide sequence ID" value="NZ_BMPI01000074.1"/>
</dbReference>
<dbReference type="Pfam" id="PF08281">
    <property type="entry name" value="Sigma70_r4_2"/>
    <property type="match status" value="1"/>
</dbReference>
<feature type="domain" description="RNA polymerase sigma-70 region 2" evidence="6">
    <location>
        <begin position="20"/>
        <end position="78"/>
    </location>
</feature>
<dbReference type="Gene3D" id="1.10.10.10">
    <property type="entry name" value="Winged helix-like DNA-binding domain superfamily/Winged helix DNA-binding domain"/>
    <property type="match status" value="1"/>
</dbReference>
<dbReference type="InterPro" id="IPR013325">
    <property type="entry name" value="RNA_pol_sigma_r2"/>
</dbReference>
<evidence type="ECO:0000256" key="4">
    <source>
        <dbReference type="ARBA" id="ARBA00023125"/>
    </source>
</evidence>
<evidence type="ECO:0000313" key="8">
    <source>
        <dbReference type="EMBL" id="GGM76852.1"/>
    </source>
</evidence>
<evidence type="ECO:0000313" key="9">
    <source>
        <dbReference type="Proteomes" id="UP000642070"/>
    </source>
</evidence>
<comment type="similarity">
    <text evidence="1">Belongs to the sigma-70 factor family. ECF subfamily.</text>
</comment>
<proteinExistence type="inferred from homology"/>
<reference evidence="8" key="1">
    <citation type="journal article" date="2014" name="Int. J. Syst. Evol. Microbiol.">
        <title>Complete genome sequence of Corynebacterium casei LMG S-19264T (=DSM 44701T), isolated from a smear-ripened cheese.</title>
        <authorList>
            <consortium name="US DOE Joint Genome Institute (JGI-PGF)"/>
            <person name="Walter F."/>
            <person name="Albersmeier A."/>
            <person name="Kalinowski J."/>
            <person name="Ruckert C."/>
        </authorList>
    </citation>
    <scope>NUCLEOTIDE SEQUENCE</scope>
    <source>
        <strain evidence="8">JCM 19831</strain>
    </source>
</reference>
<feature type="domain" description="RNA polymerase sigma factor 70 region 4 type 2" evidence="7">
    <location>
        <begin position="101"/>
        <end position="151"/>
    </location>
</feature>
<dbReference type="GO" id="GO:0006352">
    <property type="term" value="P:DNA-templated transcription initiation"/>
    <property type="evidence" value="ECO:0007669"/>
    <property type="project" value="InterPro"/>
</dbReference>
<dbReference type="NCBIfam" id="TIGR02983">
    <property type="entry name" value="SigE-fam_strep"/>
    <property type="match status" value="1"/>
</dbReference>
<dbReference type="InterPro" id="IPR014284">
    <property type="entry name" value="RNA_pol_sigma-70_dom"/>
</dbReference>
<keyword evidence="9" id="KW-1185">Reference proteome</keyword>
<dbReference type="InterPro" id="IPR036388">
    <property type="entry name" value="WH-like_DNA-bd_sf"/>
</dbReference>
<keyword evidence="5" id="KW-0804">Transcription</keyword>
<dbReference type="SUPFAM" id="SSF88659">
    <property type="entry name" value="Sigma3 and sigma4 domains of RNA polymerase sigma factors"/>
    <property type="match status" value="1"/>
</dbReference>
<dbReference type="Gene3D" id="1.10.1740.10">
    <property type="match status" value="1"/>
</dbReference>
<keyword evidence="2" id="KW-0805">Transcription regulation</keyword>
<evidence type="ECO:0000259" key="7">
    <source>
        <dbReference type="Pfam" id="PF08281"/>
    </source>
</evidence>
<dbReference type="AlphaFoldDB" id="A0A917X6Q3"/>
<dbReference type="Proteomes" id="UP000642070">
    <property type="component" value="Unassembled WGS sequence"/>
</dbReference>
<keyword evidence="4" id="KW-0238">DNA-binding</keyword>
<protein>
    <submittedName>
        <fullName evidence="8">DNA-directed RNA polymerase sigma-70 factor</fullName>
    </submittedName>
</protein>
<dbReference type="GO" id="GO:0016987">
    <property type="term" value="F:sigma factor activity"/>
    <property type="evidence" value="ECO:0007669"/>
    <property type="project" value="UniProtKB-KW"/>
</dbReference>
<dbReference type="GO" id="GO:0003677">
    <property type="term" value="F:DNA binding"/>
    <property type="evidence" value="ECO:0007669"/>
    <property type="project" value="UniProtKB-KW"/>
</dbReference>
<evidence type="ECO:0000259" key="6">
    <source>
        <dbReference type="Pfam" id="PF04542"/>
    </source>
</evidence>
<accession>A0A917X6Q3</accession>
<dbReference type="CDD" id="cd06171">
    <property type="entry name" value="Sigma70_r4"/>
    <property type="match status" value="1"/>
</dbReference>
<sequence>MGSRTDAEFSEYFAGRVGGLRRVAYALCGDWHTADDLVQTTFVKVYQHWRRTRPESLDAYTRRILVNAFLSHRRDRRRETVVAEPPDAAVDAAEPGGHEGLGRALQALPARQRAVVVLRHLEDLSVAEVAELLGMAEGTVRSQTARAVDALRRTLAPTKE</sequence>
<dbReference type="GO" id="GO:0000428">
    <property type="term" value="C:DNA-directed RNA polymerase complex"/>
    <property type="evidence" value="ECO:0007669"/>
    <property type="project" value="UniProtKB-KW"/>
</dbReference>
<dbReference type="Pfam" id="PF04542">
    <property type="entry name" value="Sigma70_r2"/>
    <property type="match status" value="1"/>
</dbReference>